<gene>
    <name evidence="2" type="ORF">L484_001024</name>
</gene>
<name>W9QDL2_9ROSA</name>
<dbReference type="EMBL" id="KE343437">
    <property type="protein sequence ID" value="EXB29381.1"/>
    <property type="molecule type" value="Genomic_DNA"/>
</dbReference>
<dbReference type="Pfam" id="PF05686">
    <property type="entry name" value="Glyco_transf_90"/>
    <property type="match status" value="1"/>
</dbReference>
<dbReference type="PANTHER" id="PTHR12203:SF99">
    <property type="entry name" value="OS04G0534100 PROTEIN"/>
    <property type="match status" value="1"/>
</dbReference>
<protein>
    <recommendedName>
        <fullName evidence="1">Glycosyl transferase CAP10 domain-containing protein</fullName>
    </recommendedName>
</protein>
<dbReference type="InterPro" id="IPR006598">
    <property type="entry name" value="CAP10"/>
</dbReference>
<feature type="domain" description="Glycosyl transferase CAP10" evidence="1">
    <location>
        <begin position="160"/>
        <end position="418"/>
    </location>
</feature>
<reference evidence="3" key="1">
    <citation type="submission" date="2013-01" db="EMBL/GenBank/DDBJ databases">
        <title>Draft Genome Sequence of a Mulberry Tree, Morus notabilis C.K. Schneid.</title>
        <authorList>
            <person name="He N."/>
            <person name="Zhao S."/>
        </authorList>
    </citation>
    <scope>NUCLEOTIDE SEQUENCE</scope>
</reference>
<sequence length="498" mass="58998">MRKSDMQGLWAIRRRFTTSKSLILFISFLAISGRRRPQGPAIATVKFDTYPHRTEAPLNYTVYGCTGTCSTLYDEKEEDHEQPPGATCPEYFRWIHEDLKPWAREGITRESLERARMGAYFRLVIVNGKAYVEKYRDSYQTRDVISLWGFLQLLRKYPGKVPDLELMFDCADWPEFDENGVDAANGTDQLPLLFPKLVLFRYCGSDDTNYITFPDWTFWGWPELNIKPWDDLLKDIKEGNKRSRWIDREPYAYWRGNPFVHEVRHQLMRCNISYKQKHDWSILLYPLNWTEELGSEFKATNVANQCHHRYKIYIEGRAWSVSGKYIFVCDSPTLYVKSRYYDFFTRSMMPMQHFWPIKDDDQCKSIKFAVEWGNIHKQKAQEIGKAASEFMQEKVKMEYVYDYMFHLLNEYAKLLKFKPTIPQDAVEVCSETLACSQEGLHRKFMEESLVKSPRRRPCAMPPPYDPPSLNAILRRKSNSFKQVGVWEKSYWNKQPKHK</sequence>
<evidence type="ECO:0000313" key="2">
    <source>
        <dbReference type="EMBL" id="EXB29381.1"/>
    </source>
</evidence>
<dbReference type="Proteomes" id="UP000030645">
    <property type="component" value="Unassembled WGS sequence"/>
</dbReference>
<dbReference type="InterPro" id="IPR051091">
    <property type="entry name" value="O-Glucosyltr/Glycosyltrsf_90"/>
</dbReference>
<proteinExistence type="predicted"/>
<evidence type="ECO:0000313" key="3">
    <source>
        <dbReference type="Proteomes" id="UP000030645"/>
    </source>
</evidence>
<organism evidence="2 3">
    <name type="scientific">Morus notabilis</name>
    <dbReference type="NCBI Taxonomy" id="981085"/>
    <lineage>
        <taxon>Eukaryota</taxon>
        <taxon>Viridiplantae</taxon>
        <taxon>Streptophyta</taxon>
        <taxon>Embryophyta</taxon>
        <taxon>Tracheophyta</taxon>
        <taxon>Spermatophyta</taxon>
        <taxon>Magnoliopsida</taxon>
        <taxon>eudicotyledons</taxon>
        <taxon>Gunneridae</taxon>
        <taxon>Pentapetalae</taxon>
        <taxon>rosids</taxon>
        <taxon>fabids</taxon>
        <taxon>Rosales</taxon>
        <taxon>Moraceae</taxon>
        <taxon>Moreae</taxon>
        <taxon>Morus</taxon>
    </lineage>
</organism>
<dbReference type="PANTHER" id="PTHR12203">
    <property type="entry name" value="KDEL LYS-ASP-GLU-LEU CONTAINING - RELATED"/>
    <property type="match status" value="1"/>
</dbReference>
<dbReference type="eggNOG" id="KOG2458">
    <property type="taxonomic scope" value="Eukaryota"/>
</dbReference>
<dbReference type="AlphaFoldDB" id="W9QDL2"/>
<keyword evidence="3" id="KW-1185">Reference proteome</keyword>
<dbReference type="SMART" id="SM00672">
    <property type="entry name" value="CAP10"/>
    <property type="match status" value="1"/>
</dbReference>
<evidence type="ECO:0000259" key="1">
    <source>
        <dbReference type="SMART" id="SM00672"/>
    </source>
</evidence>
<accession>W9QDL2</accession>